<dbReference type="AlphaFoldDB" id="A0A9W8N8Q6"/>
<dbReference type="Proteomes" id="UP001148614">
    <property type="component" value="Unassembled WGS sequence"/>
</dbReference>
<sequence>MKSSPSNQCQLDKVKQNPLTSITLHGGRGPRSSHDALEQDPDGVSRREAGVHGYLLLLQPLDTVMKSLLFGACAYAGLTSALTITRSSVASEVQCSSNYGSGDVAPTPIPTSGITEVSSSVTTSPTVTIPQGYTRVTESAVTTTQHTSYVVTITFATVTSGISTSVINEVTTIATALWPLTSCTNDVTPVTVTEYTGTYTPLPGQSTEAPESYATEVVCTTSLTSYISYLITESVGPVETIYTTPTTTINDYTTTATSTVTYLTVTTPSSTITTTHYSYVETGHQDLTYTACEPTVTKTMDARCAPTNLVSDYNNVGLLASSYNANVTVVYTSAGPYGTDPSWCCQLCLENEGCGASMWGPYETCGLYYHGDESGEPQCDYILSYTTGDVIPGQGIVVSNGCGTVEYEE</sequence>
<accession>A0A9W8N8Q6</accession>
<feature type="compositionally biased region" description="Polar residues" evidence="1">
    <location>
        <begin position="1"/>
        <end position="10"/>
    </location>
</feature>
<feature type="compositionally biased region" description="Basic and acidic residues" evidence="1">
    <location>
        <begin position="32"/>
        <end position="44"/>
    </location>
</feature>
<evidence type="ECO:0000313" key="3">
    <source>
        <dbReference type="Proteomes" id="UP001148614"/>
    </source>
</evidence>
<reference evidence="2" key="1">
    <citation type="submission" date="2022-07" db="EMBL/GenBank/DDBJ databases">
        <title>Genome Sequence of Xylaria arbuscula.</title>
        <authorList>
            <person name="Buettner E."/>
        </authorList>
    </citation>
    <scope>NUCLEOTIDE SEQUENCE</scope>
    <source>
        <strain evidence="2">VT107</strain>
    </source>
</reference>
<protein>
    <submittedName>
        <fullName evidence="2">Uncharacterized protein</fullName>
    </submittedName>
</protein>
<organism evidence="2 3">
    <name type="scientific">Xylaria arbuscula</name>
    <dbReference type="NCBI Taxonomy" id="114810"/>
    <lineage>
        <taxon>Eukaryota</taxon>
        <taxon>Fungi</taxon>
        <taxon>Dikarya</taxon>
        <taxon>Ascomycota</taxon>
        <taxon>Pezizomycotina</taxon>
        <taxon>Sordariomycetes</taxon>
        <taxon>Xylariomycetidae</taxon>
        <taxon>Xylariales</taxon>
        <taxon>Xylariaceae</taxon>
        <taxon>Xylaria</taxon>
    </lineage>
</organism>
<evidence type="ECO:0000256" key="1">
    <source>
        <dbReference type="SAM" id="MobiDB-lite"/>
    </source>
</evidence>
<feature type="region of interest" description="Disordered" evidence="1">
    <location>
        <begin position="1"/>
        <end position="44"/>
    </location>
</feature>
<proteinExistence type="predicted"/>
<dbReference type="EMBL" id="JANPWZ010001858">
    <property type="protein sequence ID" value="KAJ3562750.1"/>
    <property type="molecule type" value="Genomic_DNA"/>
</dbReference>
<name>A0A9W8N8Q6_9PEZI</name>
<comment type="caution">
    <text evidence="2">The sequence shown here is derived from an EMBL/GenBank/DDBJ whole genome shotgun (WGS) entry which is preliminary data.</text>
</comment>
<dbReference type="VEuPathDB" id="FungiDB:F4678DRAFT_41343"/>
<evidence type="ECO:0000313" key="2">
    <source>
        <dbReference type="EMBL" id="KAJ3562750.1"/>
    </source>
</evidence>
<gene>
    <name evidence="2" type="ORF">NPX13_g8446</name>
</gene>
<keyword evidence="3" id="KW-1185">Reference proteome</keyword>